<evidence type="ECO:0000313" key="1">
    <source>
        <dbReference type="EMBL" id="PLW81870.1"/>
    </source>
</evidence>
<reference evidence="2" key="1">
    <citation type="submission" date="2017-11" db="EMBL/GenBank/DDBJ databases">
        <title>The draft genome sequence of Chromatocurvus sp. F02.</title>
        <authorList>
            <person name="Du Z.-J."/>
            <person name="Chang Y.-Q."/>
        </authorList>
    </citation>
    <scope>NUCLEOTIDE SEQUENCE [LARGE SCALE GENOMIC DNA]</scope>
    <source>
        <strain evidence="2">F02</strain>
    </source>
</reference>
<comment type="caution">
    <text evidence="1">The sequence shown here is derived from an EMBL/GenBank/DDBJ whole genome shotgun (WGS) entry which is preliminary data.</text>
</comment>
<accession>A0A2N5Y0F4</accession>
<evidence type="ECO:0000313" key="2">
    <source>
        <dbReference type="Proteomes" id="UP000234845"/>
    </source>
</evidence>
<dbReference type="Proteomes" id="UP000234845">
    <property type="component" value="Unassembled WGS sequence"/>
</dbReference>
<protein>
    <submittedName>
        <fullName evidence="1">Uncharacterized protein</fullName>
    </submittedName>
</protein>
<keyword evidence="2" id="KW-1185">Reference proteome</keyword>
<dbReference type="OrthoDB" id="8547183at2"/>
<dbReference type="AlphaFoldDB" id="A0A2N5Y0F4"/>
<dbReference type="RefSeq" id="WP_101522152.1">
    <property type="nucleotide sequence ID" value="NZ_PKLZ01000010.1"/>
</dbReference>
<sequence>MLMASLHTINSYRRTASLISGLLLLTFPAVGFGQPGEAGQLHNIEIASEEELDGLRGGFVLPNGITVNISINQDVFRNGIRTHTSYFELPETFLSIRSNQLASANPVSGDAIGSITQNALNNQLIEIMRIVDIELLNVTNSGLDISGQRLFNQFIEGNL</sequence>
<organism evidence="1 2">
    <name type="scientific">Kineobactrum sediminis</name>
    <dbReference type="NCBI Taxonomy" id="1905677"/>
    <lineage>
        <taxon>Bacteria</taxon>
        <taxon>Pseudomonadati</taxon>
        <taxon>Pseudomonadota</taxon>
        <taxon>Gammaproteobacteria</taxon>
        <taxon>Cellvibrionales</taxon>
        <taxon>Halieaceae</taxon>
        <taxon>Kineobactrum</taxon>
    </lineage>
</organism>
<proteinExistence type="predicted"/>
<gene>
    <name evidence="1" type="ORF">CWI75_14105</name>
</gene>
<name>A0A2N5Y0F4_9GAMM</name>
<dbReference type="EMBL" id="PKLZ01000010">
    <property type="protein sequence ID" value="PLW81870.1"/>
    <property type="molecule type" value="Genomic_DNA"/>
</dbReference>